<dbReference type="OrthoDB" id="9781757at2"/>
<dbReference type="SUPFAM" id="SSF54427">
    <property type="entry name" value="NTF2-like"/>
    <property type="match status" value="1"/>
</dbReference>
<evidence type="ECO:0000313" key="3">
    <source>
        <dbReference type="Proteomes" id="UP000239576"/>
    </source>
</evidence>
<dbReference type="InterPro" id="IPR032710">
    <property type="entry name" value="NTF2-like_dom_sf"/>
</dbReference>
<dbReference type="AlphaFoldDB" id="A0A2T1E2P9"/>
<protein>
    <submittedName>
        <fullName evidence="2">DUF4440 domain-containing protein</fullName>
    </submittedName>
</protein>
<dbReference type="Proteomes" id="UP000239576">
    <property type="component" value="Unassembled WGS sequence"/>
</dbReference>
<name>A0A2T1E2P9_9CYAN</name>
<evidence type="ECO:0000313" key="2">
    <source>
        <dbReference type="EMBL" id="PSB27019.1"/>
    </source>
</evidence>
<sequence length="123" mass="13814">MAPDVVRSLIERAAASWIKGDAKAFAALFTPDGEFVVPGQHLMGRGAIEKVASEFATSHAQVNIRIQRIIIDHLQAVVEWQWEETENSTGKQTRADDAIVIDFVDGHIKRWREYIDSETPQVN</sequence>
<accession>A0A2T1E2P9</accession>
<dbReference type="InterPro" id="IPR011944">
    <property type="entry name" value="Steroid_delta5-4_isomerase"/>
</dbReference>
<comment type="caution">
    <text evidence="2">The sequence shown here is derived from an EMBL/GenBank/DDBJ whole genome shotgun (WGS) entry which is preliminary data.</text>
</comment>
<dbReference type="EMBL" id="PVWK01000098">
    <property type="protein sequence ID" value="PSB27019.1"/>
    <property type="molecule type" value="Genomic_DNA"/>
</dbReference>
<dbReference type="Pfam" id="PF12680">
    <property type="entry name" value="SnoaL_2"/>
    <property type="match status" value="1"/>
</dbReference>
<evidence type="ECO:0000259" key="1">
    <source>
        <dbReference type="Pfam" id="PF12680"/>
    </source>
</evidence>
<feature type="domain" description="SnoaL-like" evidence="1">
    <location>
        <begin position="11"/>
        <end position="111"/>
    </location>
</feature>
<dbReference type="Gene3D" id="3.10.450.50">
    <property type="match status" value="1"/>
</dbReference>
<proteinExistence type="predicted"/>
<reference evidence="2 3" key="2">
    <citation type="submission" date="2018-03" db="EMBL/GenBank/DDBJ databases">
        <title>The ancient ancestry and fast evolution of plastids.</title>
        <authorList>
            <person name="Moore K.R."/>
            <person name="Magnabosco C."/>
            <person name="Momper L."/>
            <person name="Gold D.A."/>
            <person name="Bosak T."/>
            <person name="Fournier G.P."/>
        </authorList>
    </citation>
    <scope>NUCLEOTIDE SEQUENCE [LARGE SCALE GENOMIC DNA]</scope>
    <source>
        <strain evidence="2 3">ULC18</strain>
    </source>
</reference>
<gene>
    <name evidence="2" type="ORF">C7B82_17855</name>
</gene>
<dbReference type="NCBIfam" id="TIGR02246">
    <property type="entry name" value="SgcJ/EcaC family oxidoreductase"/>
    <property type="match status" value="1"/>
</dbReference>
<keyword evidence="3" id="KW-1185">Reference proteome</keyword>
<dbReference type="InterPro" id="IPR037401">
    <property type="entry name" value="SnoaL-like"/>
</dbReference>
<reference evidence="3" key="1">
    <citation type="submission" date="2018-02" db="EMBL/GenBank/DDBJ databases">
        <authorList>
            <person name="Moore K."/>
            <person name="Momper L."/>
        </authorList>
    </citation>
    <scope>NUCLEOTIDE SEQUENCE [LARGE SCALE GENOMIC DNA]</scope>
    <source>
        <strain evidence="3">ULC18</strain>
    </source>
</reference>
<dbReference type="RefSeq" id="WP_106257638.1">
    <property type="nucleotide sequence ID" value="NZ_CAWNSW010000133.1"/>
</dbReference>
<organism evidence="2 3">
    <name type="scientific">Stenomitos frigidus ULC18</name>
    <dbReference type="NCBI Taxonomy" id="2107698"/>
    <lineage>
        <taxon>Bacteria</taxon>
        <taxon>Bacillati</taxon>
        <taxon>Cyanobacteriota</taxon>
        <taxon>Cyanophyceae</taxon>
        <taxon>Leptolyngbyales</taxon>
        <taxon>Leptolyngbyaceae</taxon>
        <taxon>Stenomitos</taxon>
    </lineage>
</organism>